<dbReference type="SMART" id="SM00826">
    <property type="entry name" value="PKS_DH"/>
    <property type="match status" value="1"/>
</dbReference>
<organism evidence="10 11">
    <name type="scientific">Periconia macrospinosa</name>
    <dbReference type="NCBI Taxonomy" id="97972"/>
    <lineage>
        <taxon>Eukaryota</taxon>
        <taxon>Fungi</taxon>
        <taxon>Dikarya</taxon>
        <taxon>Ascomycota</taxon>
        <taxon>Pezizomycotina</taxon>
        <taxon>Dothideomycetes</taxon>
        <taxon>Pleosporomycetidae</taxon>
        <taxon>Pleosporales</taxon>
        <taxon>Massarineae</taxon>
        <taxon>Periconiaceae</taxon>
        <taxon>Periconia</taxon>
    </lineage>
</organism>
<gene>
    <name evidence="10" type="ORF">DM02DRAFT_632304</name>
</gene>
<dbReference type="InterPro" id="IPR029058">
    <property type="entry name" value="AB_hydrolase_fold"/>
</dbReference>
<dbReference type="Gene3D" id="3.10.129.110">
    <property type="entry name" value="Polyketide synthase dehydratase"/>
    <property type="match status" value="1"/>
</dbReference>
<dbReference type="Pfam" id="PF00975">
    <property type="entry name" value="Thioesterase"/>
    <property type="match status" value="1"/>
</dbReference>
<dbReference type="Gene3D" id="3.30.70.3290">
    <property type="match status" value="1"/>
</dbReference>
<feature type="region of interest" description="C-terminal hotdog fold" evidence="7">
    <location>
        <begin position="1727"/>
        <end position="1871"/>
    </location>
</feature>
<dbReference type="SMART" id="SM00827">
    <property type="entry name" value="PKS_AT"/>
    <property type="match status" value="1"/>
</dbReference>
<dbReference type="Gene3D" id="1.10.1200.10">
    <property type="entry name" value="ACP-like"/>
    <property type="match status" value="2"/>
</dbReference>
<dbReference type="InterPro" id="IPR013968">
    <property type="entry name" value="PKS_KR"/>
</dbReference>
<accession>A0A2V1DDD7</accession>
<dbReference type="InterPro" id="IPR020807">
    <property type="entry name" value="PKS_DH"/>
</dbReference>
<dbReference type="PROSITE" id="PS52019">
    <property type="entry name" value="PKS_MFAS_DH"/>
    <property type="match status" value="1"/>
</dbReference>
<dbReference type="GO" id="GO:0004312">
    <property type="term" value="F:fatty acid synthase activity"/>
    <property type="evidence" value="ECO:0007669"/>
    <property type="project" value="TreeGrafter"/>
</dbReference>
<comment type="similarity">
    <text evidence="6">Belongs to the NRP synthetase family.</text>
</comment>
<dbReference type="SMART" id="SM00824">
    <property type="entry name" value="PKS_TE"/>
    <property type="match status" value="1"/>
</dbReference>
<dbReference type="Pfam" id="PF00501">
    <property type="entry name" value="AMP-binding"/>
    <property type="match status" value="1"/>
</dbReference>
<dbReference type="PROSITE" id="PS00606">
    <property type="entry name" value="KS3_1"/>
    <property type="match status" value="1"/>
</dbReference>
<dbReference type="InterPro" id="IPR014031">
    <property type="entry name" value="Ketoacyl_synth_C"/>
</dbReference>
<dbReference type="SMART" id="SM00822">
    <property type="entry name" value="PKS_KR"/>
    <property type="match status" value="1"/>
</dbReference>
<dbReference type="InterPro" id="IPR020845">
    <property type="entry name" value="AMP-binding_CS"/>
</dbReference>
<feature type="domain" description="PKS/mFAS DH" evidence="9">
    <location>
        <begin position="1567"/>
        <end position="1871"/>
    </location>
</feature>
<dbReference type="InterPro" id="IPR036291">
    <property type="entry name" value="NAD(P)-bd_dom_sf"/>
</dbReference>
<dbReference type="Pfam" id="PF00109">
    <property type="entry name" value="ketoacyl-synt"/>
    <property type="match status" value="1"/>
</dbReference>
<dbReference type="InterPro" id="IPR057326">
    <property type="entry name" value="KR_dom"/>
</dbReference>
<feature type="active site" description="Proton acceptor; for dehydratase activity" evidence="7">
    <location>
        <position position="1599"/>
    </location>
</feature>
<feature type="active site" description="Proton donor; for dehydratase activity" evidence="7">
    <location>
        <position position="1789"/>
    </location>
</feature>
<dbReference type="InterPro" id="IPR014043">
    <property type="entry name" value="Acyl_transferase_dom"/>
</dbReference>
<dbReference type="GO" id="GO:0004315">
    <property type="term" value="F:3-oxoacyl-[acyl-carrier-protein] synthase activity"/>
    <property type="evidence" value="ECO:0007669"/>
    <property type="project" value="InterPro"/>
</dbReference>
<dbReference type="SMART" id="SM00825">
    <property type="entry name" value="PKS_KS"/>
    <property type="match status" value="1"/>
</dbReference>
<keyword evidence="3" id="KW-0808">Transferase</keyword>
<dbReference type="Pfam" id="PF08659">
    <property type="entry name" value="KR"/>
    <property type="match status" value="1"/>
</dbReference>
<dbReference type="PANTHER" id="PTHR43775:SF51">
    <property type="entry name" value="INACTIVE PHENOLPHTHIOCEROL SYNTHESIS POLYKETIDE SYNTHASE TYPE I PKS1-RELATED"/>
    <property type="match status" value="1"/>
</dbReference>
<dbReference type="Gene3D" id="3.40.50.720">
    <property type="entry name" value="NAD(P)-binding Rossmann-like Domain"/>
    <property type="match status" value="1"/>
</dbReference>
<sequence>MPPLHLVPDILNHQAHEHGHKIAFSGPGWEITYGDLEKRTRRVASQLAAVPVRRGQSVAIVLGRGLQAVESTLAIIRAGAICLPLDPRSPPSELSRILEHSGADTIITDVGHLAKVRAAAKEGSLIILNGECPDVIDSKYRVARYHDWVESEDCLETSNLIDVLGENEAAFLNYTSGTTGAPKGVLMHQKSYLLGAKGICSMLEWTADDVIFWPLPVFHCFGIFTCIFAVLTVGASAYLPGVNQDICDALREAEAQEATPTFIGGAPATFQNLLETVRSLDSRSSLSLPRLRACMYGGSQATESLGVQIEKVFGVPLLNNYGCAEGLIVAITKPDPLFRQNSSATSNSMTAMPYWDMKLVDSNGNEVKDGEQGELLIKGPTLMLGYLKQDAFVMNDWYATGDIANLSSSEDGRELTLVGRKKDIIIRGGENIYPHELENVLRQHAGVADVVVAGMQHRMLGEVPVAFIVKRTADLDPTTLMTVCRESLPDHKIPTAFFEIDEVPRTFLGKPKRIEMTSYTERPLTIKSKLTSRSSIETLVIAETVGACGIDAELEGNEDWLRRHFDQPFSDFGMSSMTSVVLRDRLASLTGLSNLTNTLVFDYPTPAAVSQYICGILLENEPTISTNRTSNLDTDSDLEPIAIVSIACRYPGEISSPEDLWQLVTDEIDATTDFPTDRGWNVEEIYHPDPDMPKTSTTKRGGFLPKFDHFDAGLFGMAPREALATDPQQRLLLETAWELFERGGIAPSSVQGSPTAVFVGTMYEEYAQNGTGNDDLEAYLGIGSSGSVLSGRLSYCFGNSRQNLHGPSLAVSTGCSSSLVAMHLGAQSLRNGECTLAIAGGVTTMATPQPFITLSRRRALSSDGRCRAYSSDATGTGWSEGVGLVLLERLSDAKRNGHDILGLIRGSAVNSDGKSNGLTAPNGLAQEMCIQTALKQAGLKPADVDVLEGHGSATPLGDSIEIQAVMSAYGHGRQNNVTNAAKRATPLLLGSIKSNIGHTQAAAGIAGVIKMVQSIRHGFAPKSLHIREPLQNMGWEGSGVEVLSEARQWPISDRPRRAAVSSFGIGGTNCHIILEQPDFVETDIPQARAVSVPFPWLLSGTSEAALRAQAQSLLEAWRNKDGKTSISIRHQHPVDIAFSLATARSALRYRASMMYAPGENMDQQIQTVLENLAQGRIHPDLTTGHMNTTGNAPRLAFLFSGQGGRTPSIQTLNELGTAFPIFSKALEEICNEVDQHLDCPIMTALDNDGLRDRTDVTQVSLFVFEVAMHRLLHSFNIRPDVVAGHSIGEIAAAHVAGALSLRDAAVIVTHRAKLIAGIPPHGGMVSISATEEEVLKELVRTGATAVIGVVNSATSVVVSGTEEAITAVAETFINRGRRTTVLRNVKHGFHSPMMYSILPDFEKALESSFAEKNAAKIPFVSTVTGKRAEGDELNSSKYWTRNLSEQVRFVDAVQELQWNEHVSTFVEVGPSTVLTPHIDVPGAVGTHDTTGKLLNMVGHLWARGVAINWHAVFGNSDARLVHLPVYAFQREKFWLPYTPLLPALSINPAGAKPKKKEIVPPESKLEHEIIFSATPIPGTNNIVCSGYVSTTRQPWLRDHAIGGNAVFPAAAFTDLAMRAAQECWEYSTPERMTLNEMMVVAPLALSFTEVDEEEDSGALHIQILVGEPHATIQDPKTCRSIEIYSRPNGVAPQHEWTCHATGTVQFTLSTCPDREPLYSGGDPTQTTSDVEIRDAYAALAGIGIEYGPFFRGVRAIWHLQDNNDLLVQIDHPRSRDDKLAFTIHPALLDTALHASALASSKSITGGDMLLPFSLHGIQIFEPLDTSATIFARIRRHDEDHLSLTMARNWTDNVAVRISDVRLRRWEPPTKEGCLYSLDWIEPPSARPAAILNPKMTDKIVRNRYAIVTSSSGVISTVHEAVAEALRVVKEWKAENAYSTDGARLIFVTENATSTGNDLNIDVVASAVWGFARSVQAELGQHRIAIVDLDGSPQSEDNLSLALASQNEAVAIHGGVLKIPRLIRRTPALQAPHPLALDVSGIVMVTGGTGGLGAIISRDLVRHHGARNLLLVSRSGLEATGAPELCDELRNASADVNVEACDVGDRAQLATLLEKYQRHRPITAVIHCAGIIDDAVLDSQTSQRVSRVLHAKVDAAWNLHELIPATVRSFILFSSFVSILGNEGQTAYTAGNAFLDALARLRVARGLPALSLAWGPWAEAGMAAEAKLPAVSPRLDSAQPFTDKQGVNLFHKALELQAENPSESVLFPLLSSGLPPLLLSTNAPSATKHMKPNDKLESDVLWQKRLCTMSSEDRHRALLTLVQDEIAAVLGYQGGYAVPDRPLPELGFDSSTSVMLTQKLRVRTGLYDLPITLAVDLNSSESIVQYLLPLIEAGAYTESEESSDIFSDIVGTPGTSDHDEESDLNTSRTGITLDSKGQMDVFTEGFHGLAKLHRSLLRLEKYTPAAILISMASLAMPNFSKAEPNFSSYAAKPVHLAAGPAGSSNSEDPYPLVFIAPFLPRITNVGVSFSVYSNLATAMKGERDVFELPHPAGHLVPQDFNTLVELHVHTIRKYFSDRGEIILGGYSVGGVVAHAVASRLAETGDRPRLGGVVLIDTYLSMTGKDDPDWLNALPAEALTEQFPDPIVNGLNRHGRQSQMGELDLLLAKMGGYFWTLQDWDMEVFPLSEASPALFVRARDRSETIPKDISVWRAQWPRANTTVDVPGSHLTMLDKWHAQAIAVEVHQWAKENAKARK</sequence>
<dbReference type="Pfam" id="PF00698">
    <property type="entry name" value="Acyl_transf_1"/>
    <property type="match status" value="1"/>
</dbReference>
<dbReference type="InterPro" id="IPR014030">
    <property type="entry name" value="Ketoacyl_synth_N"/>
</dbReference>
<dbReference type="InterPro" id="IPR045851">
    <property type="entry name" value="AMP-bd_C_sf"/>
</dbReference>
<dbReference type="FunFam" id="3.40.47.10:FF:000019">
    <property type="entry name" value="Polyketide synthase type I"/>
    <property type="match status" value="1"/>
</dbReference>
<dbReference type="InterPro" id="IPR020802">
    <property type="entry name" value="TesA-like"/>
</dbReference>
<keyword evidence="2" id="KW-0597">Phosphoprotein</keyword>
<dbReference type="InterPro" id="IPR020806">
    <property type="entry name" value="PKS_PP-bd"/>
</dbReference>
<dbReference type="InterPro" id="IPR001031">
    <property type="entry name" value="Thioesterase"/>
</dbReference>
<evidence type="ECO:0000259" key="9">
    <source>
        <dbReference type="PROSITE" id="PS52019"/>
    </source>
</evidence>
<dbReference type="EMBL" id="KZ805475">
    <property type="protein sequence ID" value="PVH96058.1"/>
    <property type="molecule type" value="Genomic_DNA"/>
</dbReference>
<evidence type="ECO:0000313" key="11">
    <source>
        <dbReference type="Proteomes" id="UP000244855"/>
    </source>
</evidence>
<dbReference type="CDD" id="cd08956">
    <property type="entry name" value="KR_3_FAS_SDR_x"/>
    <property type="match status" value="1"/>
</dbReference>
<keyword evidence="11" id="KW-1185">Reference proteome</keyword>
<dbReference type="SUPFAM" id="SSF52151">
    <property type="entry name" value="FabD/lysophospholipase-like"/>
    <property type="match status" value="1"/>
</dbReference>
<dbReference type="InterPro" id="IPR049551">
    <property type="entry name" value="PKS_DH_C"/>
</dbReference>
<evidence type="ECO:0000256" key="3">
    <source>
        <dbReference type="ARBA" id="ARBA00022679"/>
    </source>
</evidence>
<dbReference type="SUPFAM" id="SSF56801">
    <property type="entry name" value="Acetyl-CoA synthetase-like"/>
    <property type="match status" value="1"/>
</dbReference>
<evidence type="ECO:0000256" key="7">
    <source>
        <dbReference type="PROSITE-ProRule" id="PRU01363"/>
    </source>
</evidence>
<dbReference type="Pfam" id="PF21089">
    <property type="entry name" value="PKS_DH_N"/>
    <property type="match status" value="1"/>
</dbReference>
<dbReference type="InterPro" id="IPR000873">
    <property type="entry name" value="AMP-dep_synth/lig_dom"/>
</dbReference>
<dbReference type="CDD" id="cd00833">
    <property type="entry name" value="PKS"/>
    <property type="match status" value="1"/>
</dbReference>
<dbReference type="OrthoDB" id="5334845at2759"/>
<dbReference type="Gene3D" id="3.30.300.30">
    <property type="match status" value="1"/>
</dbReference>
<evidence type="ECO:0000256" key="2">
    <source>
        <dbReference type="ARBA" id="ARBA00022553"/>
    </source>
</evidence>
<dbReference type="GO" id="GO:0006633">
    <property type="term" value="P:fatty acid biosynthetic process"/>
    <property type="evidence" value="ECO:0007669"/>
    <property type="project" value="InterPro"/>
</dbReference>
<dbReference type="InterPro" id="IPR032821">
    <property type="entry name" value="PKS_assoc"/>
</dbReference>
<evidence type="ECO:0000256" key="4">
    <source>
        <dbReference type="ARBA" id="ARBA00022737"/>
    </source>
</evidence>
<keyword evidence="1" id="KW-0596">Phosphopantetheine</keyword>
<evidence type="ECO:0000313" key="10">
    <source>
        <dbReference type="EMBL" id="PVH96058.1"/>
    </source>
</evidence>
<dbReference type="InterPro" id="IPR001227">
    <property type="entry name" value="Ac_transferase_dom_sf"/>
</dbReference>
<dbReference type="GO" id="GO:0044550">
    <property type="term" value="P:secondary metabolite biosynthetic process"/>
    <property type="evidence" value="ECO:0007669"/>
    <property type="project" value="UniProtKB-ARBA"/>
</dbReference>
<dbReference type="PROSITE" id="PS00455">
    <property type="entry name" value="AMP_BINDING"/>
    <property type="match status" value="1"/>
</dbReference>
<dbReference type="InterPro" id="IPR006162">
    <property type="entry name" value="Ppantetheine_attach_site"/>
</dbReference>
<dbReference type="SUPFAM" id="SSF51735">
    <property type="entry name" value="NAD(P)-binding Rossmann-fold domains"/>
    <property type="match status" value="2"/>
</dbReference>
<feature type="region of interest" description="N-terminal hotdog fold" evidence="7">
    <location>
        <begin position="1567"/>
        <end position="1711"/>
    </location>
</feature>
<dbReference type="InterPro" id="IPR042099">
    <property type="entry name" value="ANL_N_sf"/>
</dbReference>
<dbReference type="STRING" id="97972.A0A2V1DDD7"/>
<dbReference type="Gene3D" id="3.40.366.10">
    <property type="entry name" value="Malonyl-Coenzyme A Acyl Carrier Protein, domain 2"/>
    <property type="match status" value="1"/>
</dbReference>
<dbReference type="PROSITE" id="PS52004">
    <property type="entry name" value="KS3_2"/>
    <property type="match status" value="1"/>
</dbReference>
<dbReference type="InterPro" id="IPR049900">
    <property type="entry name" value="PKS_mFAS_DH"/>
</dbReference>
<dbReference type="InterPro" id="IPR042104">
    <property type="entry name" value="PKS_dehydratase_sf"/>
</dbReference>
<protein>
    <recommendedName>
        <fullName evidence="12">Polyketide synthase</fullName>
    </recommendedName>
</protein>
<dbReference type="SUPFAM" id="SSF55048">
    <property type="entry name" value="Probable ACP-binding domain of malonyl-CoA ACP transacylase"/>
    <property type="match status" value="1"/>
</dbReference>
<dbReference type="Gene3D" id="3.40.50.1820">
    <property type="entry name" value="alpha/beta hydrolase"/>
    <property type="match status" value="1"/>
</dbReference>
<dbReference type="InterPro" id="IPR025110">
    <property type="entry name" value="AMP-bd_C"/>
</dbReference>
<dbReference type="PROSITE" id="PS00012">
    <property type="entry name" value="PHOSPHOPANTETHEINE"/>
    <property type="match status" value="1"/>
</dbReference>
<evidence type="ECO:0000259" key="8">
    <source>
        <dbReference type="PROSITE" id="PS52004"/>
    </source>
</evidence>
<dbReference type="InterPro" id="IPR016036">
    <property type="entry name" value="Malonyl_transacylase_ACP-bd"/>
</dbReference>
<dbReference type="Pfam" id="PF22953">
    <property type="entry name" value="SpnB_Rossmann"/>
    <property type="match status" value="1"/>
</dbReference>
<dbReference type="SUPFAM" id="SSF53901">
    <property type="entry name" value="Thiolase-like"/>
    <property type="match status" value="1"/>
</dbReference>
<dbReference type="InterPro" id="IPR018201">
    <property type="entry name" value="Ketoacyl_synth_AS"/>
</dbReference>
<evidence type="ECO:0000256" key="5">
    <source>
        <dbReference type="ARBA" id="ARBA00023268"/>
    </source>
</evidence>
<dbReference type="Gene3D" id="3.40.47.10">
    <property type="match status" value="1"/>
</dbReference>
<dbReference type="SUPFAM" id="SSF53474">
    <property type="entry name" value="alpha/beta-Hydrolases"/>
    <property type="match status" value="1"/>
</dbReference>
<keyword evidence="4" id="KW-0677">Repeat</keyword>
<dbReference type="Pfam" id="PF02801">
    <property type="entry name" value="Ketoacyl-synt_C"/>
    <property type="match status" value="1"/>
</dbReference>
<dbReference type="InterPro" id="IPR016035">
    <property type="entry name" value="Acyl_Trfase/lysoPLipase"/>
</dbReference>
<dbReference type="InterPro" id="IPR020841">
    <property type="entry name" value="PKS_Beta-ketoAc_synthase_dom"/>
</dbReference>
<dbReference type="InterPro" id="IPR049552">
    <property type="entry name" value="PKS_DH_N"/>
</dbReference>
<dbReference type="InterPro" id="IPR016039">
    <property type="entry name" value="Thiolase-like"/>
</dbReference>
<dbReference type="Pfam" id="PF14765">
    <property type="entry name" value="PS-DH"/>
    <property type="match status" value="1"/>
</dbReference>
<dbReference type="InterPro" id="IPR050091">
    <property type="entry name" value="PKS_NRPS_Biosynth_Enz"/>
</dbReference>
<name>A0A2V1DDD7_9PLEO</name>
<keyword evidence="5" id="KW-0511">Multifunctional enzyme</keyword>
<feature type="domain" description="Ketosynthase family 3 (KS3)" evidence="8">
    <location>
        <begin position="638"/>
        <end position="1076"/>
    </location>
</feature>
<dbReference type="InterPro" id="IPR036736">
    <property type="entry name" value="ACP-like_sf"/>
</dbReference>
<dbReference type="PANTHER" id="PTHR43775">
    <property type="entry name" value="FATTY ACID SYNTHASE"/>
    <property type="match status" value="1"/>
</dbReference>
<reference evidence="10 11" key="1">
    <citation type="journal article" date="2018" name="Sci. Rep.">
        <title>Comparative genomics provides insights into the lifestyle and reveals functional heterogeneity of dark septate endophytic fungi.</title>
        <authorList>
            <person name="Knapp D.G."/>
            <person name="Nemeth J.B."/>
            <person name="Barry K."/>
            <person name="Hainaut M."/>
            <person name="Henrissat B."/>
            <person name="Johnson J."/>
            <person name="Kuo A."/>
            <person name="Lim J.H.P."/>
            <person name="Lipzen A."/>
            <person name="Nolan M."/>
            <person name="Ohm R.A."/>
            <person name="Tamas L."/>
            <person name="Grigoriev I.V."/>
            <person name="Spatafora J.W."/>
            <person name="Nagy L.G."/>
            <person name="Kovacs G.M."/>
        </authorList>
    </citation>
    <scope>NUCLEOTIDE SEQUENCE [LARGE SCALE GENOMIC DNA]</scope>
    <source>
        <strain evidence="10 11">DSE2036</strain>
    </source>
</reference>
<evidence type="ECO:0000256" key="1">
    <source>
        <dbReference type="ARBA" id="ARBA00022450"/>
    </source>
</evidence>
<dbReference type="Proteomes" id="UP000244855">
    <property type="component" value="Unassembled WGS sequence"/>
</dbReference>
<dbReference type="SMART" id="SM00823">
    <property type="entry name" value="PKS_PP"/>
    <property type="match status" value="2"/>
</dbReference>
<dbReference type="SUPFAM" id="SSF47336">
    <property type="entry name" value="ACP-like"/>
    <property type="match status" value="2"/>
</dbReference>
<evidence type="ECO:0008006" key="12">
    <source>
        <dbReference type="Google" id="ProtNLM"/>
    </source>
</evidence>
<dbReference type="Pfam" id="PF16197">
    <property type="entry name" value="KAsynt_C_assoc"/>
    <property type="match status" value="1"/>
</dbReference>
<dbReference type="Gene3D" id="3.40.50.12780">
    <property type="entry name" value="N-terminal domain of ligase-like"/>
    <property type="match status" value="1"/>
</dbReference>
<dbReference type="InterPro" id="IPR055123">
    <property type="entry name" value="SpnB-like_Rossmann"/>
</dbReference>
<evidence type="ECO:0000256" key="6">
    <source>
        <dbReference type="ARBA" id="ARBA00029454"/>
    </source>
</evidence>
<dbReference type="Pfam" id="PF13193">
    <property type="entry name" value="AMP-binding_C"/>
    <property type="match status" value="1"/>
</dbReference>
<proteinExistence type="inferred from homology"/>
<dbReference type="GO" id="GO:0031177">
    <property type="term" value="F:phosphopantetheine binding"/>
    <property type="evidence" value="ECO:0007669"/>
    <property type="project" value="InterPro"/>
</dbReference>